<keyword evidence="1" id="KW-0472">Membrane</keyword>
<reference evidence="2 3" key="1">
    <citation type="submission" date="2016-10" db="EMBL/GenBank/DDBJ databases">
        <authorList>
            <person name="de Groot N.N."/>
        </authorList>
    </citation>
    <scope>NUCLEOTIDE SEQUENCE [LARGE SCALE GENOMIC DNA]</scope>
    <source>
        <strain evidence="2 3">AR40</strain>
    </source>
</reference>
<keyword evidence="1" id="KW-1133">Transmembrane helix</keyword>
<accession>A0A1H9KTX6</accession>
<sequence>MEVLFRANQVSRYNLKKGFENSRIFMILVIITLFLVDNLVPVLNFCRSVNIPVAPYAFVFVINDVVFQVVLFAGLLGILCDAPFEDDSYKYMLPRAGKLGWSIGQILYILKVSFIYLVVIIGATIIPFIGNMCISERWGKIWGTLGRTSAGMEFHLSLGISNVVLESYKPANAVVISILLEYACFVWIGLLVLFINKLAKKAIGTVVGAALVLLDICIENDWVEWAYKFSPISLARISTYSGFALKFHVNLSYGTTFFIAGIVILSILCIAANYTDSIDLTERAKICRTKRMFNLE</sequence>
<feature type="transmembrane region" description="Helical" evidence="1">
    <location>
        <begin position="202"/>
        <end position="223"/>
    </location>
</feature>
<organism evidence="2 3">
    <name type="scientific">Butyrivibrio fibrisolvens</name>
    <dbReference type="NCBI Taxonomy" id="831"/>
    <lineage>
        <taxon>Bacteria</taxon>
        <taxon>Bacillati</taxon>
        <taxon>Bacillota</taxon>
        <taxon>Clostridia</taxon>
        <taxon>Lachnospirales</taxon>
        <taxon>Lachnospiraceae</taxon>
        <taxon>Butyrivibrio</taxon>
    </lineage>
</organism>
<evidence type="ECO:0000256" key="1">
    <source>
        <dbReference type="SAM" id="Phobius"/>
    </source>
</evidence>
<dbReference type="OrthoDB" id="2846816at2"/>
<keyword evidence="1" id="KW-0812">Transmembrane</keyword>
<feature type="transmembrane region" description="Helical" evidence="1">
    <location>
        <begin position="173"/>
        <end position="195"/>
    </location>
</feature>
<gene>
    <name evidence="2" type="ORF">SAMN04487884_101171</name>
</gene>
<feature type="transmembrane region" description="Helical" evidence="1">
    <location>
        <begin position="65"/>
        <end position="84"/>
    </location>
</feature>
<dbReference type="RefSeq" id="WP_074753792.1">
    <property type="nucleotide sequence ID" value="NZ_FOGJ01000001.1"/>
</dbReference>
<evidence type="ECO:0000313" key="2">
    <source>
        <dbReference type="EMBL" id="SER02671.1"/>
    </source>
</evidence>
<dbReference type="EMBL" id="FOGJ01000001">
    <property type="protein sequence ID" value="SER02671.1"/>
    <property type="molecule type" value="Genomic_DNA"/>
</dbReference>
<protein>
    <submittedName>
        <fullName evidence="2">Uncharacterized protein</fullName>
    </submittedName>
</protein>
<evidence type="ECO:0000313" key="3">
    <source>
        <dbReference type="Proteomes" id="UP000182584"/>
    </source>
</evidence>
<dbReference type="AlphaFoldDB" id="A0A1H9KTX6"/>
<dbReference type="Proteomes" id="UP000182584">
    <property type="component" value="Unassembled WGS sequence"/>
</dbReference>
<feature type="transmembrane region" description="Helical" evidence="1">
    <location>
        <begin position="24"/>
        <end position="45"/>
    </location>
</feature>
<feature type="transmembrane region" description="Helical" evidence="1">
    <location>
        <begin position="105"/>
        <end position="129"/>
    </location>
</feature>
<name>A0A1H9KTX6_BUTFI</name>
<feature type="transmembrane region" description="Helical" evidence="1">
    <location>
        <begin position="251"/>
        <end position="275"/>
    </location>
</feature>
<proteinExistence type="predicted"/>